<name>A0A1N6CPL3_9SPHN</name>
<evidence type="ECO:0000256" key="2">
    <source>
        <dbReference type="SAM" id="SignalP"/>
    </source>
</evidence>
<sequence length="402" mass="42318">MNKSKLLMASAALVALPLATVPANALTIVLNNLGGVEEGTGAFNAFSAAARFWESVFTNDATINLDVGFSQLDPGVLGGATSNRDLIAVGEYTSRLAATGTTALDAAVVLPNTTPSAIIPGDSVGAILSRPGANPGEFTREIDNDGGVNNSVLALNSAVSKALGDFAVDVNGDALDANRTDGTVQFSTEFAFDFNPTDGIDAGAFDFVGIAIHEIGHALGFVSGVDTYDFFDGNPVLDDFVIFSGLDLFRYSQESAAAGVLDWAFGGHEDPNTASYFSIDGGVTNFGGDAFFSTGDFNGDGRQASHWRDVGFGEEQRGIMDPTFGRNQEGIITNLDLAAFDAFGWNLNYNALVELDREFRTSELEVSAVPEPASWAMMIGGFGLIGGAMRRRRKMTTKISYA</sequence>
<dbReference type="Proteomes" id="UP000185192">
    <property type="component" value="Unassembled WGS sequence"/>
</dbReference>
<dbReference type="EMBL" id="FSQW01000001">
    <property type="protein sequence ID" value="SIN60508.1"/>
    <property type="molecule type" value="Genomic_DNA"/>
</dbReference>
<evidence type="ECO:0000256" key="1">
    <source>
        <dbReference type="SAM" id="Phobius"/>
    </source>
</evidence>
<dbReference type="AlphaFoldDB" id="A0A1N6CPL3"/>
<protein>
    <submittedName>
        <fullName evidence="4">PEP-CTERM protein-sorting domain-containing protein</fullName>
    </submittedName>
</protein>
<dbReference type="InterPro" id="IPR024079">
    <property type="entry name" value="MetalloPept_cat_dom_sf"/>
</dbReference>
<reference evidence="5" key="1">
    <citation type="submission" date="2016-11" db="EMBL/GenBank/DDBJ databases">
        <authorList>
            <person name="Varghese N."/>
            <person name="Submissions S."/>
        </authorList>
    </citation>
    <scope>NUCLEOTIDE SEQUENCE [LARGE SCALE GENOMIC DNA]</scope>
    <source>
        <strain evidence="5">DSM 22363</strain>
    </source>
</reference>
<gene>
    <name evidence="4" type="ORF">SAMN02745824_0681</name>
</gene>
<keyword evidence="5" id="KW-1185">Reference proteome</keyword>
<keyword evidence="2" id="KW-0732">Signal</keyword>
<evidence type="ECO:0000259" key="3">
    <source>
        <dbReference type="Pfam" id="PF07589"/>
    </source>
</evidence>
<keyword evidence="1" id="KW-0812">Transmembrane</keyword>
<dbReference type="NCBIfam" id="NF035944">
    <property type="entry name" value="PEPxxWA-CTERM"/>
    <property type="match status" value="1"/>
</dbReference>
<keyword evidence="1" id="KW-1133">Transmembrane helix</keyword>
<accession>A0A1N6CPL3</accession>
<dbReference type="SUPFAM" id="SSF55486">
    <property type="entry name" value="Metalloproteases ('zincins'), catalytic domain"/>
    <property type="match status" value="1"/>
</dbReference>
<feature type="signal peptide" evidence="2">
    <location>
        <begin position="1"/>
        <end position="25"/>
    </location>
</feature>
<keyword evidence="1" id="KW-0472">Membrane</keyword>
<dbReference type="GO" id="GO:0008237">
    <property type="term" value="F:metallopeptidase activity"/>
    <property type="evidence" value="ECO:0007669"/>
    <property type="project" value="InterPro"/>
</dbReference>
<dbReference type="Pfam" id="PF07589">
    <property type="entry name" value="PEP-CTERM"/>
    <property type="match status" value="1"/>
</dbReference>
<dbReference type="InterPro" id="IPR013424">
    <property type="entry name" value="Ice-binding_C"/>
</dbReference>
<proteinExistence type="predicted"/>
<feature type="transmembrane region" description="Helical" evidence="1">
    <location>
        <begin position="372"/>
        <end position="389"/>
    </location>
</feature>
<evidence type="ECO:0000313" key="5">
    <source>
        <dbReference type="Proteomes" id="UP000185192"/>
    </source>
</evidence>
<dbReference type="Gene3D" id="3.40.390.10">
    <property type="entry name" value="Collagenase (Catalytic Domain)"/>
    <property type="match status" value="1"/>
</dbReference>
<organism evidence="4 5">
    <name type="scientific">Parasphingorhabdus marina DSM 22363</name>
    <dbReference type="NCBI Taxonomy" id="1123272"/>
    <lineage>
        <taxon>Bacteria</taxon>
        <taxon>Pseudomonadati</taxon>
        <taxon>Pseudomonadota</taxon>
        <taxon>Alphaproteobacteria</taxon>
        <taxon>Sphingomonadales</taxon>
        <taxon>Sphingomonadaceae</taxon>
        <taxon>Parasphingorhabdus</taxon>
    </lineage>
</organism>
<dbReference type="NCBIfam" id="NF038122">
    <property type="entry name" value="metallo_LGF"/>
    <property type="match status" value="1"/>
</dbReference>
<feature type="chain" id="PRO_5012771478" evidence="2">
    <location>
        <begin position="26"/>
        <end position="402"/>
    </location>
</feature>
<dbReference type="STRING" id="1123272.SAMN02745824_0681"/>
<feature type="domain" description="Ice-binding protein C-terminal" evidence="3">
    <location>
        <begin position="368"/>
        <end position="393"/>
    </location>
</feature>
<evidence type="ECO:0000313" key="4">
    <source>
        <dbReference type="EMBL" id="SIN60508.1"/>
    </source>
</evidence>
<dbReference type="NCBIfam" id="TIGR02595">
    <property type="entry name" value="PEP_CTERM"/>
    <property type="match status" value="1"/>
</dbReference>